<dbReference type="InterPro" id="IPR032675">
    <property type="entry name" value="LRR_dom_sf"/>
</dbReference>
<keyword evidence="2" id="KW-1185">Reference proteome</keyword>
<dbReference type="AlphaFoldDB" id="A0A9Q1FAW9"/>
<accession>A0A9Q1FAW9</accession>
<dbReference type="InterPro" id="IPR001611">
    <property type="entry name" value="Leu-rich_rpt"/>
</dbReference>
<protein>
    <submittedName>
        <fullName evidence="1">Uncharacterized protein</fullName>
    </submittedName>
</protein>
<dbReference type="PANTHER" id="PTHR46759:SF1">
    <property type="entry name" value="LEUCINE-RICH REPEAT-CONTAINING PROTEIN 72"/>
    <property type="match status" value="1"/>
</dbReference>
<proteinExistence type="predicted"/>
<dbReference type="EMBL" id="JAINUF010000007">
    <property type="protein sequence ID" value="KAJ8354515.1"/>
    <property type="molecule type" value="Genomic_DNA"/>
</dbReference>
<dbReference type="SUPFAM" id="SSF52058">
    <property type="entry name" value="L domain-like"/>
    <property type="match status" value="1"/>
</dbReference>
<evidence type="ECO:0000313" key="1">
    <source>
        <dbReference type="EMBL" id="KAJ8354515.1"/>
    </source>
</evidence>
<dbReference type="OrthoDB" id="10251250at2759"/>
<sequence length="147" mass="16640">MIQIKNISCLAISCCLTELYLHDNAITSISGALSHLTCLKILSLHNNELRRLEESVRELKRMQSLHTVNPQYRCYVVHYLPSVKMLDRKEVRQEERKAAFQQYSPERHRVLQSLAFGRRAESALLTGSGSVHVEGARATGGDGIIHQ</sequence>
<name>A0A9Q1FAW9_SYNKA</name>
<dbReference type="Pfam" id="PF14580">
    <property type="entry name" value="LRR_9"/>
    <property type="match status" value="1"/>
</dbReference>
<dbReference type="PROSITE" id="PS51450">
    <property type="entry name" value="LRR"/>
    <property type="match status" value="1"/>
</dbReference>
<dbReference type="Gene3D" id="3.80.10.10">
    <property type="entry name" value="Ribonuclease Inhibitor"/>
    <property type="match status" value="1"/>
</dbReference>
<organism evidence="1 2">
    <name type="scientific">Synaphobranchus kaupii</name>
    <name type="common">Kaup's arrowtooth eel</name>
    <dbReference type="NCBI Taxonomy" id="118154"/>
    <lineage>
        <taxon>Eukaryota</taxon>
        <taxon>Metazoa</taxon>
        <taxon>Chordata</taxon>
        <taxon>Craniata</taxon>
        <taxon>Vertebrata</taxon>
        <taxon>Euteleostomi</taxon>
        <taxon>Actinopterygii</taxon>
        <taxon>Neopterygii</taxon>
        <taxon>Teleostei</taxon>
        <taxon>Anguilliformes</taxon>
        <taxon>Synaphobranchidae</taxon>
        <taxon>Synaphobranchus</taxon>
    </lineage>
</organism>
<dbReference type="PANTHER" id="PTHR46759">
    <property type="entry name" value="LEUCINE-RICH REPEAT-CONTAINING PROTEIN 72"/>
    <property type="match status" value="1"/>
</dbReference>
<dbReference type="Proteomes" id="UP001152622">
    <property type="component" value="Chromosome 7"/>
</dbReference>
<comment type="caution">
    <text evidence="1">The sequence shown here is derived from an EMBL/GenBank/DDBJ whole genome shotgun (WGS) entry which is preliminary data.</text>
</comment>
<dbReference type="InterPro" id="IPR042655">
    <property type="entry name" value="LRC72"/>
</dbReference>
<reference evidence="1" key="1">
    <citation type="journal article" date="2023" name="Science">
        <title>Genome structures resolve the early diversification of teleost fishes.</title>
        <authorList>
            <person name="Parey E."/>
            <person name="Louis A."/>
            <person name="Montfort J."/>
            <person name="Bouchez O."/>
            <person name="Roques C."/>
            <person name="Iampietro C."/>
            <person name="Lluch J."/>
            <person name="Castinel A."/>
            <person name="Donnadieu C."/>
            <person name="Desvignes T."/>
            <person name="Floi Bucao C."/>
            <person name="Jouanno E."/>
            <person name="Wen M."/>
            <person name="Mejri S."/>
            <person name="Dirks R."/>
            <person name="Jansen H."/>
            <person name="Henkel C."/>
            <person name="Chen W.J."/>
            <person name="Zahm M."/>
            <person name="Cabau C."/>
            <person name="Klopp C."/>
            <person name="Thompson A.W."/>
            <person name="Robinson-Rechavi M."/>
            <person name="Braasch I."/>
            <person name="Lecointre G."/>
            <person name="Bobe J."/>
            <person name="Postlethwait J.H."/>
            <person name="Berthelot C."/>
            <person name="Roest Crollius H."/>
            <person name="Guiguen Y."/>
        </authorList>
    </citation>
    <scope>NUCLEOTIDE SEQUENCE</scope>
    <source>
        <strain evidence="1">WJC10195</strain>
    </source>
</reference>
<gene>
    <name evidence="1" type="ORF">SKAU_G00220820</name>
</gene>
<evidence type="ECO:0000313" key="2">
    <source>
        <dbReference type="Proteomes" id="UP001152622"/>
    </source>
</evidence>